<dbReference type="Proteomes" id="UP000319716">
    <property type="component" value="Unassembled WGS sequence"/>
</dbReference>
<protein>
    <submittedName>
        <fullName evidence="1">Uncharacterized protein</fullName>
    </submittedName>
</protein>
<organism evidence="1 2">
    <name type="scientific">Sporolactobacillus inulinus</name>
    <dbReference type="NCBI Taxonomy" id="2078"/>
    <lineage>
        <taxon>Bacteria</taxon>
        <taxon>Bacillati</taxon>
        <taxon>Bacillota</taxon>
        <taxon>Bacilli</taxon>
        <taxon>Bacillales</taxon>
        <taxon>Sporolactobacillaceae</taxon>
        <taxon>Sporolactobacillus</taxon>
    </lineage>
</organism>
<sequence length="48" mass="5350">MVKGCASSEQLECSSGTKLMVHNRILRGLRPVFLKPNKSKRSAYVVET</sequence>
<evidence type="ECO:0000313" key="2">
    <source>
        <dbReference type="Proteomes" id="UP000319716"/>
    </source>
</evidence>
<dbReference type="AlphaFoldDB" id="A0A4Y1ZB45"/>
<name>A0A4Y1ZB45_9BACL</name>
<dbReference type="EMBL" id="BEXB01000013">
    <property type="protein sequence ID" value="GAY76302.1"/>
    <property type="molecule type" value="Genomic_DNA"/>
</dbReference>
<accession>A0A4Y1ZB45</accession>
<proteinExistence type="predicted"/>
<comment type="caution">
    <text evidence="1">The sequence shown here is derived from an EMBL/GenBank/DDBJ whole genome shotgun (WGS) entry which is preliminary data.</text>
</comment>
<reference evidence="1 2" key="1">
    <citation type="submission" date="2017-11" db="EMBL/GenBank/DDBJ databases">
        <title>Draft Genome Sequence of Sporolactobacillus inulinus NBRC 111894 Isolated from Koso, a Japanese Sugar-Vegetable Fermented Beverage.</title>
        <authorList>
            <person name="Chiou T.Y."/>
            <person name="Oshima K."/>
            <person name="Suda W."/>
            <person name="Hattori M."/>
            <person name="Takahashi T."/>
        </authorList>
    </citation>
    <scope>NUCLEOTIDE SEQUENCE [LARGE SCALE GENOMIC DNA]</scope>
    <source>
        <strain evidence="1 2">NBRC111894</strain>
    </source>
</reference>
<evidence type="ECO:0000313" key="1">
    <source>
        <dbReference type="EMBL" id="GAY76302.1"/>
    </source>
</evidence>
<gene>
    <name evidence="1" type="ORF">NBRC111894_1856</name>
</gene>